<dbReference type="CDD" id="cd00267">
    <property type="entry name" value="ABC_ATPase"/>
    <property type="match status" value="1"/>
</dbReference>
<name>A0A8T0IFR5_CERPU</name>
<dbReference type="PANTHER" id="PTHR33129">
    <property type="entry name" value="PROTEIN KINASE DOMAIN-CONTAINING PROTEIN-RELATED"/>
    <property type="match status" value="1"/>
</dbReference>
<accession>A0A8T0IFR5</accession>
<dbReference type="PANTHER" id="PTHR33129:SF1">
    <property type="entry name" value="ATP-BINDING PROTEIN"/>
    <property type="match status" value="1"/>
</dbReference>
<dbReference type="Gene3D" id="3.40.50.300">
    <property type="entry name" value="P-loop containing nucleotide triphosphate hydrolases"/>
    <property type="match status" value="1"/>
</dbReference>
<evidence type="ECO:0000313" key="2">
    <source>
        <dbReference type="Proteomes" id="UP000822688"/>
    </source>
</evidence>
<dbReference type="EMBL" id="CM026423">
    <property type="protein sequence ID" value="KAG0581726.1"/>
    <property type="molecule type" value="Genomic_DNA"/>
</dbReference>
<proteinExistence type="predicted"/>
<gene>
    <name evidence="1" type="ORF">KC19_3G003900</name>
</gene>
<dbReference type="EMBL" id="CM026423">
    <property type="protein sequence ID" value="KAG0581727.1"/>
    <property type="molecule type" value="Genomic_DNA"/>
</dbReference>
<dbReference type="AlphaFoldDB" id="A0A8T0IFR5"/>
<protein>
    <submittedName>
        <fullName evidence="1">Uncharacterized protein</fullName>
    </submittedName>
</protein>
<comment type="caution">
    <text evidence="1">The sequence shown here is derived from an EMBL/GenBank/DDBJ whole genome shotgun (WGS) entry which is preliminary data.</text>
</comment>
<dbReference type="Proteomes" id="UP000822688">
    <property type="component" value="Chromosome 3"/>
</dbReference>
<sequence length="317" mass="36030">MEKLPDDHPMFRFVESLPQVREDLERASTESGFVIRLPKGVLWMGNDKYFSNELFVRRSYIELKEAHLTLKRGDLTIFTGTPGIGKSHLAALMVAEFLIHGKVVLLETASLSAERERIYYRLQLCKDGSATVHRTFNRMTALKALEELSFGELVGEDKWPVYVVDGGYPSLYDVCMMRQCEKFVFGSPRKDYREDSEKVLYVPLFDLVELLECAKAVTCFQGIKDSVIRESFAFAGGVARTVLQNQISSGNSGLENWKKDLEEVILNDSLRTYVDQIGTGAFPAGSDMIFHWIVPEVPWVEPEVRDSSSRSEYLKTK</sequence>
<dbReference type="InterPro" id="IPR052980">
    <property type="entry name" value="Crinkler_effector"/>
</dbReference>
<keyword evidence="2" id="KW-1185">Reference proteome</keyword>
<organism evidence="1 2">
    <name type="scientific">Ceratodon purpureus</name>
    <name type="common">Fire moss</name>
    <name type="synonym">Dicranum purpureum</name>
    <dbReference type="NCBI Taxonomy" id="3225"/>
    <lineage>
        <taxon>Eukaryota</taxon>
        <taxon>Viridiplantae</taxon>
        <taxon>Streptophyta</taxon>
        <taxon>Embryophyta</taxon>
        <taxon>Bryophyta</taxon>
        <taxon>Bryophytina</taxon>
        <taxon>Bryopsida</taxon>
        <taxon>Dicranidae</taxon>
        <taxon>Pseudoditrichales</taxon>
        <taxon>Ditrichaceae</taxon>
        <taxon>Ceratodon</taxon>
    </lineage>
</organism>
<reference evidence="1" key="1">
    <citation type="submission" date="2020-06" db="EMBL/GenBank/DDBJ databases">
        <title>WGS assembly of Ceratodon purpureus strain R40.</title>
        <authorList>
            <person name="Carey S.B."/>
            <person name="Jenkins J."/>
            <person name="Shu S."/>
            <person name="Lovell J.T."/>
            <person name="Sreedasyam A."/>
            <person name="Maumus F."/>
            <person name="Tiley G.P."/>
            <person name="Fernandez-Pozo N."/>
            <person name="Barry K."/>
            <person name="Chen C."/>
            <person name="Wang M."/>
            <person name="Lipzen A."/>
            <person name="Daum C."/>
            <person name="Saski C.A."/>
            <person name="Payton A.C."/>
            <person name="Mcbreen J.C."/>
            <person name="Conrad R.E."/>
            <person name="Kollar L.M."/>
            <person name="Olsson S."/>
            <person name="Huttunen S."/>
            <person name="Landis J.B."/>
            <person name="Wickett N.J."/>
            <person name="Johnson M.G."/>
            <person name="Rensing S.A."/>
            <person name="Grimwood J."/>
            <person name="Schmutz J."/>
            <person name="Mcdaniel S.F."/>
        </authorList>
    </citation>
    <scope>NUCLEOTIDE SEQUENCE</scope>
    <source>
        <strain evidence="1">R40</strain>
    </source>
</reference>
<dbReference type="InterPro" id="IPR027417">
    <property type="entry name" value="P-loop_NTPase"/>
</dbReference>
<dbReference type="SUPFAM" id="SSF52540">
    <property type="entry name" value="P-loop containing nucleoside triphosphate hydrolases"/>
    <property type="match status" value="1"/>
</dbReference>
<evidence type="ECO:0000313" key="1">
    <source>
        <dbReference type="EMBL" id="KAG0581726.1"/>
    </source>
</evidence>